<accession>A0A177B6A4</accession>
<evidence type="ECO:0000313" key="1">
    <source>
        <dbReference type="EMBL" id="OAF69786.1"/>
    </source>
</evidence>
<gene>
    <name evidence="1" type="ORF">A3Q56_02466</name>
</gene>
<comment type="caution">
    <text evidence="1">The sequence shown here is derived from an EMBL/GenBank/DDBJ whole genome shotgun (WGS) entry which is preliminary data.</text>
</comment>
<dbReference type="Proteomes" id="UP000078046">
    <property type="component" value="Unassembled WGS sequence"/>
</dbReference>
<dbReference type="EMBL" id="LWCA01000230">
    <property type="protein sequence ID" value="OAF69786.1"/>
    <property type="molecule type" value="Genomic_DNA"/>
</dbReference>
<keyword evidence="2" id="KW-1185">Reference proteome</keyword>
<sequence>MGSLCSKKEDDNVETLNNQQINEENNDLIKYATTPQISIKNGCEDIVYKNFGADLDTLKNKDADDLISSLNVTEDSEKKTDECDSENQNKEIRQLKVRSLLTPETETKKYAYFSLPITLCNDKLSFNFEDSVI</sequence>
<proteinExistence type="predicted"/>
<evidence type="ECO:0000313" key="2">
    <source>
        <dbReference type="Proteomes" id="UP000078046"/>
    </source>
</evidence>
<organism evidence="1 2">
    <name type="scientific">Intoshia linei</name>
    <dbReference type="NCBI Taxonomy" id="1819745"/>
    <lineage>
        <taxon>Eukaryota</taxon>
        <taxon>Metazoa</taxon>
        <taxon>Spiralia</taxon>
        <taxon>Lophotrochozoa</taxon>
        <taxon>Mesozoa</taxon>
        <taxon>Orthonectida</taxon>
        <taxon>Rhopaluridae</taxon>
        <taxon>Intoshia</taxon>
    </lineage>
</organism>
<name>A0A177B6A4_9BILA</name>
<protein>
    <submittedName>
        <fullName evidence="1">Uncharacterized protein</fullName>
    </submittedName>
</protein>
<reference evidence="1 2" key="1">
    <citation type="submission" date="2016-04" db="EMBL/GenBank/DDBJ databases">
        <title>The genome of Intoshia linei affirms orthonectids as highly simplified spiralians.</title>
        <authorList>
            <person name="Mikhailov K.V."/>
            <person name="Slusarev G.S."/>
            <person name="Nikitin M.A."/>
            <person name="Logacheva M.D."/>
            <person name="Penin A."/>
            <person name="Aleoshin V."/>
            <person name="Panchin Y.V."/>
        </authorList>
    </citation>
    <scope>NUCLEOTIDE SEQUENCE [LARGE SCALE GENOMIC DNA]</scope>
    <source>
        <strain evidence="1">Intl2013</strain>
        <tissue evidence="1">Whole animal</tissue>
    </source>
</reference>
<dbReference type="AlphaFoldDB" id="A0A177B6A4"/>